<feature type="transmembrane region" description="Helical" evidence="1">
    <location>
        <begin position="12"/>
        <end position="33"/>
    </location>
</feature>
<feature type="transmembrane region" description="Helical" evidence="1">
    <location>
        <begin position="39"/>
        <end position="57"/>
    </location>
</feature>
<keyword evidence="1" id="KW-0472">Membrane</keyword>
<gene>
    <name evidence="2" type="ORF">GA0074694_1044</name>
</gene>
<keyword evidence="1" id="KW-1133">Transmembrane helix</keyword>
<reference evidence="3" key="1">
    <citation type="submission" date="2016-06" db="EMBL/GenBank/DDBJ databases">
        <authorList>
            <person name="Varghese N."/>
        </authorList>
    </citation>
    <scope>NUCLEOTIDE SEQUENCE [LARGE SCALE GENOMIC DNA]</scope>
    <source>
        <strain evidence="3">DSM 46123</strain>
    </source>
</reference>
<evidence type="ECO:0000256" key="1">
    <source>
        <dbReference type="SAM" id="Phobius"/>
    </source>
</evidence>
<dbReference type="RefSeq" id="WP_091453196.1">
    <property type="nucleotide sequence ID" value="NZ_FMHU01000001.1"/>
</dbReference>
<dbReference type="AlphaFoldDB" id="A0A1C6RD52"/>
<evidence type="ECO:0000313" key="2">
    <source>
        <dbReference type="EMBL" id="SCL15080.1"/>
    </source>
</evidence>
<proteinExistence type="predicted"/>
<name>A0A1C6RD52_9ACTN</name>
<keyword evidence="3" id="KW-1185">Reference proteome</keyword>
<evidence type="ECO:0000313" key="3">
    <source>
        <dbReference type="Proteomes" id="UP000198906"/>
    </source>
</evidence>
<dbReference type="Proteomes" id="UP000198906">
    <property type="component" value="Unassembled WGS sequence"/>
</dbReference>
<dbReference type="EMBL" id="FMHU01000001">
    <property type="protein sequence ID" value="SCL15080.1"/>
    <property type="molecule type" value="Genomic_DNA"/>
</dbReference>
<dbReference type="STRING" id="47866.GA0074694_1044"/>
<keyword evidence="1" id="KW-0812">Transmembrane</keyword>
<sequence>MRITVSIPSVQAPTLVSNLLGVAGLLGLIVSVGALAGSWWWSTLTGSLVAIGLAYVTHAHTQAEAARQAGEQAGEAVPLRVAGSA</sequence>
<organism evidence="2 3">
    <name type="scientific">Micromonospora inyonensis</name>
    <dbReference type="NCBI Taxonomy" id="47866"/>
    <lineage>
        <taxon>Bacteria</taxon>
        <taxon>Bacillati</taxon>
        <taxon>Actinomycetota</taxon>
        <taxon>Actinomycetes</taxon>
        <taxon>Micromonosporales</taxon>
        <taxon>Micromonosporaceae</taxon>
        <taxon>Micromonospora</taxon>
    </lineage>
</organism>
<protein>
    <submittedName>
        <fullName evidence="2">Uncharacterized protein</fullName>
    </submittedName>
</protein>
<accession>A0A1C6RD52</accession>